<comment type="caution">
    <text evidence="2">The sequence shown here is derived from an EMBL/GenBank/DDBJ whole genome shotgun (WGS) entry which is preliminary data.</text>
</comment>
<evidence type="ECO:0000256" key="1">
    <source>
        <dbReference type="SAM" id="MobiDB-lite"/>
    </source>
</evidence>
<evidence type="ECO:0000313" key="3">
    <source>
        <dbReference type="Proteomes" id="UP000447833"/>
    </source>
</evidence>
<sequence>MAKNSKTKRMIKEGADRAVQNMDQHDLTSLSSQQRKKQQQENLSGGE</sequence>
<dbReference type="AlphaFoldDB" id="A0A845F235"/>
<dbReference type="RefSeq" id="WP_159782149.1">
    <property type="nucleotide sequence ID" value="NZ_JAIVAE010000002.1"/>
</dbReference>
<protein>
    <submittedName>
        <fullName evidence="2">Uncharacterized protein</fullName>
    </submittedName>
</protein>
<organism evidence="2 3">
    <name type="scientific">Guptibacillus hwajinpoensis</name>
    <dbReference type="NCBI Taxonomy" id="208199"/>
    <lineage>
        <taxon>Bacteria</taxon>
        <taxon>Bacillati</taxon>
        <taxon>Bacillota</taxon>
        <taxon>Bacilli</taxon>
        <taxon>Bacillales</taxon>
        <taxon>Guptibacillaceae</taxon>
        <taxon>Guptibacillus</taxon>
    </lineage>
</organism>
<reference evidence="2 3" key="1">
    <citation type="submission" date="2019-11" db="EMBL/GenBank/DDBJ databases">
        <title>Genome sequences of 17 halophilic strains isolated from different environments.</title>
        <authorList>
            <person name="Furrow R.E."/>
        </authorList>
    </citation>
    <scope>NUCLEOTIDE SEQUENCE [LARGE SCALE GENOMIC DNA]</scope>
    <source>
        <strain evidence="2 3">22506_14_FS</strain>
    </source>
</reference>
<accession>A0A845F235</accession>
<name>A0A845F235_9BACL</name>
<gene>
    <name evidence="2" type="ORF">GLW07_15405</name>
</gene>
<feature type="region of interest" description="Disordered" evidence="1">
    <location>
        <begin position="1"/>
        <end position="47"/>
    </location>
</feature>
<dbReference type="Proteomes" id="UP000447833">
    <property type="component" value="Unassembled WGS sequence"/>
</dbReference>
<dbReference type="EMBL" id="WMEY01000004">
    <property type="protein sequence ID" value="MYL64745.1"/>
    <property type="molecule type" value="Genomic_DNA"/>
</dbReference>
<proteinExistence type="predicted"/>
<evidence type="ECO:0000313" key="2">
    <source>
        <dbReference type="EMBL" id="MYL64745.1"/>
    </source>
</evidence>